<dbReference type="Gene3D" id="3.40.140.30">
    <property type="entry name" value="Hypothetical protein TM1506"/>
    <property type="match status" value="1"/>
</dbReference>
<dbReference type="Proteomes" id="UP000487989">
    <property type="component" value="Unassembled WGS sequence"/>
</dbReference>
<dbReference type="InterPro" id="IPR037081">
    <property type="entry name" value="Hyp_TM1506"/>
</dbReference>
<evidence type="ECO:0000313" key="1">
    <source>
        <dbReference type="EMBL" id="KAB4257716.1"/>
    </source>
</evidence>
<dbReference type="EMBL" id="WCTJ01000004">
    <property type="protein sequence ID" value="KAB4257716.1"/>
    <property type="molecule type" value="Genomic_DNA"/>
</dbReference>
<dbReference type="SUPFAM" id="SSF53927">
    <property type="entry name" value="Cytidine deaminase-like"/>
    <property type="match status" value="1"/>
</dbReference>
<dbReference type="InterPro" id="IPR015067">
    <property type="entry name" value="DUF1893_TM1506-like"/>
</dbReference>
<dbReference type="RefSeq" id="WP_151882335.1">
    <property type="nucleotide sequence ID" value="NZ_WCTH01000006.1"/>
</dbReference>
<evidence type="ECO:0000313" key="2">
    <source>
        <dbReference type="Proteomes" id="UP000487989"/>
    </source>
</evidence>
<proteinExistence type="predicted"/>
<dbReference type="GO" id="GO:0003824">
    <property type="term" value="F:catalytic activity"/>
    <property type="evidence" value="ECO:0007669"/>
    <property type="project" value="InterPro"/>
</dbReference>
<protein>
    <submittedName>
        <fullName evidence="1">DUF1893 domain-containing protein</fullName>
    </submittedName>
</protein>
<sequence length="136" mass="14884">MEDLVRKLHEGNHSLVVANGDVCTFDGRGVTDLYVLLHEDPEFLKGAHIVDKVVGKGAAALMVKGGIERLYADIISVSALSLLQAYHIQTEFGTLVPYIKNRNGTGQCPLEKLCGKENSANKLFVIIQDFVTNTTR</sequence>
<organism evidence="1 2">
    <name type="scientific">Bacteroides uniformis</name>
    <dbReference type="NCBI Taxonomy" id="820"/>
    <lineage>
        <taxon>Bacteria</taxon>
        <taxon>Pseudomonadati</taxon>
        <taxon>Bacteroidota</taxon>
        <taxon>Bacteroidia</taxon>
        <taxon>Bacteroidales</taxon>
        <taxon>Bacteroidaceae</taxon>
        <taxon>Bacteroides</taxon>
    </lineage>
</organism>
<dbReference type="Pfam" id="PF08973">
    <property type="entry name" value="TM1506"/>
    <property type="match status" value="1"/>
</dbReference>
<dbReference type="AlphaFoldDB" id="A0A6I0LT93"/>
<dbReference type="InterPro" id="IPR016193">
    <property type="entry name" value="Cytidine_deaminase-like"/>
</dbReference>
<accession>A0A6I0LT93</accession>
<reference evidence="1 2" key="1">
    <citation type="journal article" date="2019" name="Nat. Med.">
        <title>A library of human gut bacterial isolates paired with longitudinal multiomics data enables mechanistic microbiome research.</title>
        <authorList>
            <person name="Poyet M."/>
            <person name="Groussin M."/>
            <person name="Gibbons S.M."/>
            <person name="Avila-Pacheco J."/>
            <person name="Jiang X."/>
            <person name="Kearney S.M."/>
            <person name="Perrotta A.R."/>
            <person name="Berdy B."/>
            <person name="Zhao S."/>
            <person name="Lieberman T.D."/>
            <person name="Swanson P.K."/>
            <person name="Smith M."/>
            <person name="Roesemann S."/>
            <person name="Alexander J.E."/>
            <person name="Rich S.A."/>
            <person name="Livny J."/>
            <person name="Vlamakis H."/>
            <person name="Clish C."/>
            <person name="Bullock K."/>
            <person name="Deik A."/>
            <person name="Scott J."/>
            <person name="Pierce K.A."/>
            <person name="Xavier R.J."/>
            <person name="Alm E.J."/>
        </authorList>
    </citation>
    <scope>NUCLEOTIDE SEQUENCE [LARGE SCALE GENOMIC DNA]</scope>
    <source>
        <strain evidence="1 2">BIOML-A3</strain>
    </source>
</reference>
<comment type="caution">
    <text evidence="1">The sequence shown here is derived from an EMBL/GenBank/DDBJ whole genome shotgun (WGS) entry which is preliminary data.</text>
</comment>
<name>A0A6I0LT93_BACUN</name>
<gene>
    <name evidence="1" type="ORF">GAP48_03635</name>
</gene>